<sequence>MGATTMRARTGRWTARINRWRRGCGFDRNDLRRDVDRIQWRLGLLLLIVFLSATPPLLSHAVASAYGSGVRAERQQAATRHRVEATIVKVQDPGGRRTVTVAWTDPDGTRRTGDYTTWRGAGVGERLILWAGPDGVSITPPRRHAQTVIHTAVAGTGMALATGLPVLCLYWLVRARCDRLRYRLWDAEWARLDHHRTGP</sequence>
<dbReference type="Proteomes" id="UP000529783">
    <property type="component" value="Unassembled WGS sequence"/>
</dbReference>
<name>A0A7Y9JF92_9ACTN</name>
<organism evidence="2 3">
    <name type="scientific">Actinomadura luteofluorescens</name>
    <dbReference type="NCBI Taxonomy" id="46163"/>
    <lineage>
        <taxon>Bacteria</taxon>
        <taxon>Bacillati</taxon>
        <taxon>Actinomycetota</taxon>
        <taxon>Actinomycetes</taxon>
        <taxon>Streptosporangiales</taxon>
        <taxon>Thermomonosporaceae</taxon>
        <taxon>Actinomadura</taxon>
    </lineage>
</organism>
<keyword evidence="1" id="KW-1133">Transmembrane helix</keyword>
<protein>
    <submittedName>
        <fullName evidence="2">Uncharacterized protein</fullName>
    </submittedName>
</protein>
<dbReference type="PANTHER" id="PTHR42305:SF1">
    <property type="entry name" value="MEMBRANE PROTEIN RV1733C-RELATED"/>
    <property type="match status" value="1"/>
</dbReference>
<feature type="transmembrane region" description="Helical" evidence="1">
    <location>
        <begin position="148"/>
        <end position="173"/>
    </location>
</feature>
<dbReference type="PANTHER" id="PTHR42305">
    <property type="entry name" value="MEMBRANE PROTEIN RV1733C-RELATED"/>
    <property type="match status" value="1"/>
</dbReference>
<dbReference type="AlphaFoldDB" id="A0A7Y9JF92"/>
<evidence type="ECO:0000256" key="1">
    <source>
        <dbReference type="SAM" id="Phobius"/>
    </source>
</evidence>
<reference evidence="2 3" key="1">
    <citation type="submission" date="2020-07" db="EMBL/GenBank/DDBJ databases">
        <title>Sequencing the genomes of 1000 actinobacteria strains.</title>
        <authorList>
            <person name="Klenk H.-P."/>
        </authorList>
    </citation>
    <scope>NUCLEOTIDE SEQUENCE [LARGE SCALE GENOMIC DNA]</scope>
    <source>
        <strain evidence="2 3">DSM 40398</strain>
    </source>
</reference>
<evidence type="ECO:0000313" key="3">
    <source>
        <dbReference type="Proteomes" id="UP000529783"/>
    </source>
</evidence>
<keyword evidence="1" id="KW-0812">Transmembrane</keyword>
<proteinExistence type="predicted"/>
<evidence type="ECO:0000313" key="2">
    <source>
        <dbReference type="EMBL" id="NYD45039.1"/>
    </source>
</evidence>
<dbReference type="InterPro" id="IPR039708">
    <property type="entry name" value="MT1774/Rv1733c-like"/>
</dbReference>
<comment type="caution">
    <text evidence="2">The sequence shown here is derived from an EMBL/GenBank/DDBJ whole genome shotgun (WGS) entry which is preliminary data.</text>
</comment>
<keyword evidence="3" id="KW-1185">Reference proteome</keyword>
<gene>
    <name evidence="2" type="ORF">BJY14_001022</name>
</gene>
<accession>A0A7Y9JF92</accession>
<keyword evidence="1" id="KW-0472">Membrane</keyword>
<dbReference type="EMBL" id="JACCBA010000001">
    <property type="protein sequence ID" value="NYD45039.1"/>
    <property type="molecule type" value="Genomic_DNA"/>
</dbReference>